<feature type="compositionally biased region" description="Low complexity" evidence="1">
    <location>
        <begin position="136"/>
        <end position="146"/>
    </location>
</feature>
<feature type="compositionally biased region" description="Basic and acidic residues" evidence="1">
    <location>
        <begin position="121"/>
        <end position="130"/>
    </location>
</feature>
<dbReference type="EMBL" id="KK107063">
    <property type="protein sequence ID" value="EZA61068.1"/>
    <property type="molecule type" value="Genomic_DNA"/>
</dbReference>
<feature type="compositionally biased region" description="Polar residues" evidence="1">
    <location>
        <begin position="147"/>
        <end position="162"/>
    </location>
</feature>
<sequence length="242" mass="26971">MHKQIRSKLLAFGNPLSRFTRTRNPRQVESQSPENASNREIYPRVAEEIDELANPGSASTSNERSAIKSNTSVYQAEHHPVAHATRTRESYQDLAGYFSEVDPDEPTTSATNITVHSASTFDRDAERTESSENPQSTTVTSSTSMSFDNETTETMSSSLNTEEASDTDLMDALQRGTIAMIPMGVAFSAQLGTEISGTSQTTESRTQDQRISRDDPREFYDRTLRMMIRKPICPPDDEPSIY</sequence>
<gene>
    <name evidence="2" type="ORF">X777_08280</name>
</gene>
<dbReference type="Proteomes" id="UP000053097">
    <property type="component" value="Unassembled WGS sequence"/>
</dbReference>
<feature type="region of interest" description="Disordered" evidence="1">
    <location>
        <begin position="53"/>
        <end position="87"/>
    </location>
</feature>
<accession>A0A026WZ25</accession>
<feature type="compositionally biased region" description="Polar residues" evidence="1">
    <location>
        <begin position="106"/>
        <end position="120"/>
    </location>
</feature>
<name>A0A026WZ25_OOCBI</name>
<feature type="compositionally biased region" description="Basic and acidic residues" evidence="1">
    <location>
        <begin position="76"/>
        <end position="87"/>
    </location>
</feature>
<keyword evidence="3" id="KW-1185">Reference proteome</keyword>
<evidence type="ECO:0000256" key="1">
    <source>
        <dbReference type="SAM" id="MobiDB-lite"/>
    </source>
</evidence>
<dbReference type="AlphaFoldDB" id="A0A026WZ25"/>
<evidence type="ECO:0000313" key="3">
    <source>
        <dbReference type="Proteomes" id="UP000053097"/>
    </source>
</evidence>
<feature type="compositionally biased region" description="Polar residues" evidence="1">
    <location>
        <begin position="25"/>
        <end position="38"/>
    </location>
</feature>
<evidence type="ECO:0000313" key="2">
    <source>
        <dbReference type="EMBL" id="EZA61068.1"/>
    </source>
</evidence>
<feature type="region of interest" description="Disordered" evidence="1">
    <location>
        <begin position="101"/>
        <end position="166"/>
    </location>
</feature>
<proteinExistence type="predicted"/>
<feature type="compositionally biased region" description="Polar residues" evidence="1">
    <location>
        <begin position="56"/>
        <end position="74"/>
    </location>
</feature>
<feature type="compositionally biased region" description="Polar residues" evidence="1">
    <location>
        <begin position="195"/>
        <end position="204"/>
    </location>
</feature>
<organism evidence="2 3">
    <name type="scientific">Ooceraea biroi</name>
    <name type="common">Clonal raider ant</name>
    <name type="synonym">Cerapachys biroi</name>
    <dbReference type="NCBI Taxonomy" id="2015173"/>
    <lineage>
        <taxon>Eukaryota</taxon>
        <taxon>Metazoa</taxon>
        <taxon>Ecdysozoa</taxon>
        <taxon>Arthropoda</taxon>
        <taxon>Hexapoda</taxon>
        <taxon>Insecta</taxon>
        <taxon>Pterygota</taxon>
        <taxon>Neoptera</taxon>
        <taxon>Endopterygota</taxon>
        <taxon>Hymenoptera</taxon>
        <taxon>Apocrita</taxon>
        <taxon>Aculeata</taxon>
        <taxon>Formicoidea</taxon>
        <taxon>Formicidae</taxon>
        <taxon>Dorylinae</taxon>
        <taxon>Ooceraea</taxon>
    </lineage>
</organism>
<feature type="region of interest" description="Disordered" evidence="1">
    <location>
        <begin position="195"/>
        <end position="215"/>
    </location>
</feature>
<protein>
    <submittedName>
        <fullName evidence="2">Uncharacterized protein</fullName>
    </submittedName>
</protein>
<reference evidence="2 3" key="1">
    <citation type="journal article" date="2014" name="Curr. Biol.">
        <title>The genome of the clonal raider ant Cerapachys biroi.</title>
        <authorList>
            <person name="Oxley P.R."/>
            <person name="Ji L."/>
            <person name="Fetter-Pruneda I."/>
            <person name="McKenzie S.K."/>
            <person name="Li C."/>
            <person name="Hu H."/>
            <person name="Zhang G."/>
            <person name="Kronauer D.J."/>
        </authorList>
    </citation>
    <scope>NUCLEOTIDE SEQUENCE [LARGE SCALE GENOMIC DNA]</scope>
</reference>
<feature type="compositionally biased region" description="Basic and acidic residues" evidence="1">
    <location>
        <begin position="205"/>
        <end position="215"/>
    </location>
</feature>
<feature type="region of interest" description="Disordered" evidence="1">
    <location>
        <begin position="21"/>
        <end position="40"/>
    </location>
</feature>